<keyword evidence="3" id="KW-0378">Hydrolase</keyword>
<dbReference type="InterPro" id="IPR058653">
    <property type="entry name" value="NfeD2_TM"/>
</dbReference>
<dbReference type="InterPro" id="IPR012340">
    <property type="entry name" value="NA-bd_OB-fold"/>
</dbReference>
<proteinExistence type="predicted"/>
<evidence type="ECO:0000259" key="2">
    <source>
        <dbReference type="Pfam" id="PF25842"/>
    </source>
</evidence>
<sequence>MYWSLLWGSLAIALISILFQGVLGGLLESVFDIFGDFFNPVLLFGTLSVVGGSGVLLTKYTAITEFYVLAVSILIGLCAYFVIYYFLVIPMSNAESSTSLSMKDLEGKIGEVITTIPNVGMGEVYISTNNGSYSEVAASFDAAEIKQGKRIVVVEVKEGILLVSEME</sequence>
<comment type="caution">
    <text evidence="3">The sequence shown here is derived from an EMBL/GenBank/DDBJ whole genome shotgun (WGS) entry which is preliminary data.</text>
</comment>
<feature type="domain" description="Membrane protein NfeD2 N-terminal transmembrane" evidence="2">
    <location>
        <begin position="1"/>
        <end position="96"/>
    </location>
</feature>
<dbReference type="EMBL" id="JBHSDV010000001">
    <property type="protein sequence ID" value="MFC4386238.1"/>
    <property type="molecule type" value="Genomic_DNA"/>
</dbReference>
<dbReference type="Pfam" id="PF25842">
    <property type="entry name" value="NfeD_TM"/>
    <property type="match status" value="1"/>
</dbReference>
<evidence type="ECO:0000313" key="4">
    <source>
        <dbReference type="Proteomes" id="UP001595880"/>
    </source>
</evidence>
<keyword evidence="3" id="KW-0645">Protease</keyword>
<feature type="transmembrane region" description="Helical" evidence="1">
    <location>
        <begin position="66"/>
        <end position="87"/>
    </location>
</feature>
<evidence type="ECO:0000256" key="1">
    <source>
        <dbReference type="SAM" id="Phobius"/>
    </source>
</evidence>
<evidence type="ECO:0000313" key="3">
    <source>
        <dbReference type="EMBL" id="MFC4386238.1"/>
    </source>
</evidence>
<keyword evidence="4" id="KW-1185">Reference proteome</keyword>
<dbReference type="GO" id="GO:0006508">
    <property type="term" value="P:proteolysis"/>
    <property type="evidence" value="ECO:0007669"/>
    <property type="project" value="UniProtKB-KW"/>
</dbReference>
<accession>A0ABV8VSR2</accession>
<organism evidence="3 4">
    <name type="scientific">Gracilibacillus marinus</name>
    <dbReference type="NCBI Taxonomy" id="630535"/>
    <lineage>
        <taxon>Bacteria</taxon>
        <taxon>Bacillati</taxon>
        <taxon>Bacillota</taxon>
        <taxon>Bacilli</taxon>
        <taxon>Bacillales</taxon>
        <taxon>Bacillaceae</taxon>
        <taxon>Gracilibacillus</taxon>
    </lineage>
</organism>
<reference evidence="4" key="1">
    <citation type="journal article" date="2019" name="Int. J. Syst. Evol. Microbiol.">
        <title>The Global Catalogue of Microorganisms (GCM) 10K type strain sequencing project: providing services to taxonomists for standard genome sequencing and annotation.</title>
        <authorList>
            <consortium name="The Broad Institute Genomics Platform"/>
            <consortium name="The Broad Institute Genome Sequencing Center for Infectious Disease"/>
            <person name="Wu L."/>
            <person name="Ma J."/>
        </authorList>
    </citation>
    <scope>NUCLEOTIDE SEQUENCE [LARGE SCALE GENOMIC DNA]</scope>
    <source>
        <strain evidence="4">KACC 14058</strain>
    </source>
</reference>
<keyword evidence="1" id="KW-1133">Transmembrane helix</keyword>
<keyword evidence="1" id="KW-0472">Membrane</keyword>
<gene>
    <name evidence="3" type="ORF">ACFOZ1_00315</name>
</gene>
<dbReference type="RefSeq" id="WP_390194685.1">
    <property type="nucleotide sequence ID" value="NZ_JBHSDV010000001.1"/>
</dbReference>
<dbReference type="Gene3D" id="2.40.50.140">
    <property type="entry name" value="Nucleic acid-binding proteins"/>
    <property type="match status" value="1"/>
</dbReference>
<feature type="transmembrane region" description="Helical" evidence="1">
    <location>
        <begin position="40"/>
        <end position="57"/>
    </location>
</feature>
<dbReference type="GO" id="GO:0008233">
    <property type="term" value="F:peptidase activity"/>
    <property type="evidence" value="ECO:0007669"/>
    <property type="project" value="UniProtKB-KW"/>
</dbReference>
<protein>
    <submittedName>
        <fullName evidence="3">Protease</fullName>
    </submittedName>
</protein>
<name>A0ABV8VSR2_9BACI</name>
<dbReference type="Proteomes" id="UP001595880">
    <property type="component" value="Unassembled WGS sequence"/>
</dbReference>
<keyword evidence="1" id="KW-0812">Transmembrane</keyword>